<keyword evidence="10" id="KW-1185">Reference proteome</keyword>
<dbReference type="InterPro" id="IPR036621">
    <property type="entry name" value="Anticodon-bd_dom_sf"/>
</dbReference>
<dbReference type="SUPFAM" id="SSF64586">
    <property type="entry name" value="C-terminal domain of ProRS"/>
    <property type="match status" value="1"/>
</dbReference>
<evidence type="ECO:0000256" key="7">
    <source>
        <dbReference type="HAMAP-Rule" id="MF_01571"/>
    </source>
</evidence>
<proteinExistence type="inferred from homology"/>
<dbReference type="InterPro" id="IPR004154">
    <property type="entry name" value="Anticodon-bd"/>
</dbReference>
<dbReference type="Gene3D" id="3.40.50.800">
    <property type="entry name" value="Anticodon-binding domain"/>
    <property type="match status" value="1"/>
</dbReference>
<evidence type="ECO:0000256" key="3">
    <source>
        <dbReference type="ARBA" id="ARBA00022741"/>
    </source>
</evidence>
<evidence type="ECO:0000259" key="8">
    <source>
        <dbReference type="PROSITE" id="PS50862"/>
    </source>
</evidence>
<keyword evidence="6 7" id="KW-0030">Aminoacyl-tRNA synthetase</keyword>
<dbReference type="RefSeq" id="WP_377094795.1">
    <property type="nucleotide sequence ID" value="NZ_JBHSJM010000001.1"/>
</dbReference>
<dbReference type="InterPro" id="IPR006195">
    <property type="entry name" value="aa-tRNA-synth_II"/>
</dbReference>
<dbReference type="SMART" id="SM00946">
    <property type="entry name" value="ProRS-C_1"/>
    <property type="match status" value="1"/>
</dbReference>
<dbReference type="InterPro" id="IPR033721">
    <property type="entry name" value="ProRS_core_arch_euk"/>
</dbReference>
<keyword evidence="3 7" id="KW-0547">Nucleotide-binding</keyword>
<dbReference type="Pfam" id="PF00587">
    <property type="entry name" value="tRNA-synt_2b"/>
    <property type="match status" value="1"/>
</dbReference>
<evidence type="ECO:0000313" key="10">
    <source>
        <dbReference type="Proteomes" id="UP001597297"/>
    </source>
</evidence>
<dbReference type="CDD" id="cd00778">
    <property type="entry name" value="ProRS_core_arch_euk"/>
    <property type="match status" value="1"/>
</dbReference>
<dbReference type="NCBIfam" id="TIGR00408">
    <property type="entry name" value="proS_fam_I"/>
    <property type="match status" value="1"/>
</dbReference>
<feature type="domain" description="Aminoacyl-transfer RNA synthetases class-II family profile" evidence="8">
    <location>
        <begin position="46"/>
        <end position="300"/>
    </location>
</feature>
<dbReference type="PANTHER" id="PTHR43382">
    <property type="entry name" value="PROLYL-TRNA SYNTHETASE"/>
    <property type="match status" value="1"/>
</dbReference>
<dbReference type="EC" id="6.1.1.15" evidence="7"/>
<dbReference type="Gene3D" id="3.30.930.10">
    <property type="entry name" value="Bira Bifunctional Protein, Domain 2"/>
    <property type="match status" value="1"/>
</dbReference>
<sequence length="505" mass="57575">MAKQAKTAIQPTRAEDFPEWYQQVIKGADLAENSETRGCMVIKPWGYAIWENIQQQLDKYFKATGHQNAYFPLLIPLSYFEKEAECAEGFATECAVVTHHRLEATKQEDGSTTMEPAGKLNEPYVIRPTSETVIGAAFARWTESYRDLPLLINQWANVMRWEMRTRMFLRTAEFLWQEGHTAHETKEEALEETRQMHAIYEKFLREHLAIPTIPGEKSEAERFPGADMTLTVEAMVQDKKAIQAGTSHFLGQNFSKAQDISFTARDGSTQHAWTTSWGVSTRMIGTLIMAHSDDDGLVLPPRIASQQIIIIPVTPKEDTRDAIIDACEALAKTLRAKSFHGEPLRVLVDKRDLRGGEKKWEWVKKGAPIRIEIGPRDLESRKVCLQRRDQASNEKAFLEKEEFLRNVEDTLQAIQDNLLTRATQFRDANITECNDLSDFEKHWNAEQPGWLITPWAGSTEEEETLSKKHKITIRCLPLDQQDGEQAPCILTGALTKARAIWGRSY</sequence>
<comment type="domain">
    <text evidence="7">Consists of three domains: the N-terminal catalytic domain, the anticodon-binding domain and the C-terminal extension.</text>
</comment>
<dbReference type="HAMAP" id="MF_01571">
    <property type="entry name" value="Pro_tRNA_synth_type3"/>
    <property type="match status" value="1"/>
</dbReference>
<comment type="subunit">
    <text evidence="7">Homodimer.</text>
</comment>
<dbReference type="Gene3D" id="3.30.110.30">
    <property type="entry name" value="C-terminal domain of ProRS"/>
    <property type="match status" value="1"/>
</dbReference>
<protein>
    <recommendedName>
        <fullName evidence="7">Proline--tRNA ligase</fullName>
        <ecNumber evidence="7">6.1.1.15</ecNumber>
    </recommendedName>
    <alternativeName>
        <fullName evidence="7">Prolyl-tRNA synthetase</fullName>
        <shortName evidence="7">ProRS</shortName>
    </alternativeName>
</protein>
<name>A0ABW5E5D4_9BACT</name>
<dbReference type="EMBL" id="JBHUJC010000011">
    <property type="protein sequence ID" value="MFD2275654.1"/>
    <property type="molecule type" value="Genomic_DNA"/>
</dbReference>
<evidence type="ECO:0000256" key="1">
    <source>
        <dbReference type="ARBA" id="ARBA00022490"/>
    </source>
</evidence>
<reference evidence="10" key="1">
    <citation type="journal article" date="2019" name="Int. J. Syst. Evol. Microbiol.">
        <title>The Global Catalogue of Microorganisms (GCM) 10K type strain sequencing project: providing services to taxonomists for standard genome sequencing and annotation.</title>
        <authorList>
            <consortium name="The Broad Institute Genomics Platform"/>
            <consortium name="The Broad Institute Genome Sequencing Center for Infectious Disease"/>
            <person name="Wu L."/>
            <person name="Ma J."/>
        </authorList>
    </citation>
    <scope>NUCLEOTIDE SEQUENCE [LARGE SCALE GENOMIC DNA]</scope>
    <source>
        <strain evidence="10">JCM 16545</strain>
    </source>
</reference>
<dbReference type="Proteomes" id="UP001597297">
    <property type="component" value="Unassembled WGS sequence"/>
</dbReference>
<dbReference type="InterPro" id="IPR016061">
    <property type="entry name" value="Pro-tRNA_ligase_II_C"/>
</dbReference>
<evidence type="ECO:0000313" key="9">
    <source>
        <dbReference type="EMBL" id="MFD2275654.1"/>
    </source>
</evidence>
<dbReference type="SUPFAM" id="SSF52954">
    <property type="entry name" value="Class II aaRS ABD-related"/>
    <property type="match status" value="1"/>
</dbReference>
<dbReference type="Pfam" id="PF09180">
    <property type="entry name" value="ProRS-C_1"/>
    <property type="match status" value="1"/>
</dbReference>
<comment type="caution">
    <text evidence="9">The sequence shown here is derived from an EMBL/GenBank/DDBJ whole genome shotgun (WGS) entry which is preliminary data.</text>
</comment>
<accession>A0ABW5E5D4</accession>
<keyword evidence="5 7" id="KW-0648">Protein biosynthesis</keyword>
<keyword evidence="2 7" id="KW-0436">Ligase</keyword>
<dbReference type="InterPro" id="IPR004499">
    <property type="entry name" value="Pro-tRNA-ligase_IIa_arc-type"/>
</dbReference>
<dbReference type="PANTHER" id="PTHR43382:SF2">
    <property type="entry name" value="BIFUNCTIONAL GLUTAMATE_PROLINE--TRNA LIGASE"/>
    <property type="match status" value="1"/>
</dbReference>
<evidence type="ECO:0000256" key="5">
    <source>
        <dbReference type="ARBA" id="ARBA00022917"/>
    </source>
</evidence>
<dbReference type="SUPFAM" id="SSF55681">
    <property type="entry name" value="Class II aaRS and biotin synthetases"/>
    <property type="match status" value="1"/>
</dbReference>
<comment type="similarity">
    <text evidence="7">Belongs to the class-II aminoacyl-tRNA synthetase family. ProS type 3 subfamily.</text>
</comment>
<evidence type="ECO:0000256" key="6">
    <source>
        <dbReference type="ARBA" id="ARBA00023146"/>
    </source>
</evidence>
<gene>
    <name evidence="7 9" type="primary">proS</name>
    <name evidence="9" type="ORF">ACFSQZ_04160</name>
</gene>
<dbReference type="InterPro" id="IPR045864">
    <property type="entry name" value="aa-tRNA-synth_II/BPL/LPL"/>
</dbReference>
<dbReference type="InterPro" id="IPR017449">
    <property type="entry name" value="Pro-tRNA_synth_II"/>
</dbReference>
<comment type="function">
    <text evidence="7">Catalyzes the attachment of proline to tRNA(Pro) in a two-step reaction: proline is first activated by ATP to form Pro-AMP and then transferred to the acceptor end of tRNA(Pro).</text>
</comment>
<comment type="subcellular location">
    <subcellularLocation>
        <location evidence="7">Cytoplasm</location>
    </subcellularLocation>
</comment>
<keyword evidence="4 7" id="KW-0067">ATP-binding</keyword>
<dbReference type="InterPro" id="IPR002314">
    <property type="entry name" value="aa-tRNA-synt_IIb"/>
</dbReference>
<dbReference type="GO" id="GO:0004827">
    <property type="term" value="F:proline-tRNA ligase activity"/>
    <property type="evidence" value="ECO:0007669"/>
    <property type="project" value="UniProtKB-EC"/>
</dbReference>
<keyword evidence="1 7" id="KW-0963">Cytoplasm</keyword>
<comment type="catalytic activity">
    <reaction evidence="7">
        <text>tRNA(Pro) + L-proline + ATP = L-prolyl-tRNA(Pro) + AMP + diphosphate</text>
        <dbReference type="Rhea" id="RHEA:14305"/>
        <dbReference type="Rhea" id="RHEA-COMP:9700"/>
        <dbReference type="Rhea" id="RHEA-COMP:9702"/>
        <dbReference type="ChEBI" id="CHEBI:30616"/>
        <dbReference type="ChEBI" id="CHEBI:33019"/>
        <dbReference type="ChEBI" id="CHEBI:60039"/>
        <dbReference type="ChEBI" id="CHEBI:78442"/>
        <dbReference type="ChEBI" id="CHEBI:78532"/>
        <dbReference type="ChEBI" id="CHEBI:456215"/>
        <dbReference type="EC" id="6.1.1.15"/>
    </reaction>
</comment>
<dbReference type="Pfam" id="PF03129">
    <property type="entry name" value="HGTP_anticodon"/>
    <property type="match status" value="1"/>
</dbReference>
<dbReference type="PROSITE" id="PS50862">
    <property type="entry name" value="AA_TRNA_LIGASE_II"/>
    <property type="match status" value="1"/>
</dbReference>
<evidence type="ECO:0000256" key="2">
    <source>
        <dbReference type="ARBA" id="ARBA00022598"/>
    </source>
</evidence>
<evidence type="ECO:0000256" key="4">
    <source>
        <dbReference type="ARBA" id="ARBA00022840"/>
    </source>
</evidence>
<organism evidence="9 10">
    <name type="scientific">Rubritalea spongiae</name>
    <dbReference type="NCBI Taxonomy" id="430797"/>
    <lineage>
        <taxon>Bacteria</taxon>
        <taxon>Pseudomonadati</taxon>
        <taxon>Verrucomicrobiota</taxon>
        <taxon>Verrucomicrobiia</taxon>
        <taxon>Verrucomicrobiales</taxon>
        <taxon>Rubritaleaceae</taxon>
        <taxon>Rubritalea</taxon>
    </lineage>
</organism>